<gene>
    <name evidence="15" type="ORF">ABEB36_005658</name>
</gene>
<evidence type="ECO:0000256" key="13">
    <source>
        <dbReference type="PIRNR" id="PIRNR000543"/>
    </source>
</evidence>
<keyword evidence="11 13" id="KW-0249">Electron transport</keyword>
<evidence type="ECO:0000259" key="14">
    <source>
        <dbReference type="Pfam" id="PF01712"/>
    </source>
</evidence>
<keyword evidence="6 13" id="KW-0813">Transport</keyword>
<dbReference type="Proteomes" id="UP001566132">
    <property type="component" value="Unassembled WGS sequence"/>
</dbReference>
<comment type="function">
    <text evidence="2 13">Accessory subunit of the mitochondrial membrane respiratory chain NADH dehydrogenase (Complex I), that is believed not to be involved in catalysis. Complex I functions in the transfer of electrons from NADH to the respiratory chain. The immediate electron acceptor for the enzyme is believed to be ubiquinone.</text>
</comment>
<dbReference type="SUPFAM" id="SSF52540">
    <property type="entry name" value="P-loop containing nucleoside triphosphate hydrolases"/>
    <property type="match status" value="1"/>
</dbReference>
<dbReference type="PIRSF" id="PIRSF000543">
    <property type="entry name" value="NADH_UQ_42KD"/>
    <property type="match status" value="1"/>
</dbReference>
<keyword evidence="9 13" id="KW-0274">FAD</keyword>
<evidence type="ECO:0000313" key="15">
    <source>
        <dbReference type="EMBL" id="KAL1506264.1"/>
    </source>
</evidence>
<evidence type="ECO:0000256" key="10">
    <source>
        <dbReference type="ARBA" id="ARBA00022946"/>
    </source>
</evidence>
<evidence type="ECO:0000256" key="1">
    <source>
        <dbReference type="ARBA" id="ARBA00001974"/>
    </source>
</evidence>
<evidence type="ECO:0000256" key="7">
    <source>
        <dbReference type="ARBA" id="ARBA00022630"/>
    </source>
</evidence>
<sequence length="401" mass="46830">MSTLVQIGLKKIPINTGTKALCIGINLLSARSLTTKLEDLPPKPKPWNYNEKSFKYHHYLFDKTSARFDENTKLIVVEGPIAAGKSKLGKEIAKQFGLLYLPEANLDMSYTNKYGYNLKQLDPMLPPDCRSFDVKDFLKHPKHKLNARMQIDQYLIKYSQYIDALAHIFSTGQGVVLDRCVYSDFVFTEAMYSQKFLSKAAYKKYYEHRDNSLCDILRPHLVIYLDVPVPKVLENIQKRNISYEIKSTALTEQYLQTIEQNYKQKYLKDISTHAELLVYDWTIEGDTEIVVEDIEAIKFDYDSYDVKMKDWKAELEEDYAIWRNRFADNKNYLMNVCNIPAWDCPELLVEAEDLDTYYEVLKSAPGAEYEYGYNNNMGDKWLFKTGVPKRDTLPLIERRME</sequence>
<dbReference type="Pfam" id="PF01712">
    <property type="entry name" value="dNK"/>
    <property type="match status" value="1"/>
</dbReference>
<dbReference type="Gene3D" id="3.40.50.300">
    <property type="entry name" value="P-loop containing nucleotide triphosphate hydrolases"/>
    <property type="match status" value="1"/>
</dbReference>
<reference evidence="15 16" key="1">
    <citation type="submission" date="2024-05" db="EMBL/GenBank/DDBJ databases">
        <title>Genetic variation in Jamaican populations of the coffee berry borer (Hypothenemus hampei).</title>
        <authorList>
            <person name="Errbii M."/>
            <person name="Myrie A."/>
        </authorList>
    </citation>
    <scope>NUCLEOTIDE SEQUENCE [LARGE SCALE GENOMIC DNA]</scope>
    <source>
        <strain evidence="15">JA-Hopewell-2020-01-JO</strain>
        <tissue evidence="15">Whole body</tissue>
    </source>
</reference>
<dbReference type="GO" id="GO:0005759">
    <property type="term" value="C:mitochondrial matrix"/>
    <property type="evidence" value="ECO:0007669"/>
    <property type="project" value="UniProtKB-SubCell"/>
</dbReference>
<evidence type="ECO:0000256" key="3">
    <source>
        <dbReference type="ARBA" id="ARBA00004305"/>
    </source>
</evidence>
<evidence type="ECO:0000256" key="8">
    <source>
        <dbReference type="ARBA" id="ARBA00022660"/>
    </source>
</evidence>
<evidence type="ECO:0000313" key="16">
    <source>
        <dbReference type="Proteomes" id="UP001566132"/>
    </source>
</evidence>
<protein>
    <recommendedName>
        <fullName evidence="5 13">NADH dehydrogenase [ubiquinone] 1 alpha subcomplex subunit 10, mitochondrial</fullName>
    </recommendedName>
</protein>
<evidence type="ECO:0000256" key="4">
    <source>
        <dbReference type="ARBA" id="ARBA00008606"/>
    </source>
</evidence>
<dbReference type="InterPro" id="IPR027417">
    <property type="entry name" value="P-loop_NTPase"/>
</dbReference>
<dbReference type="InterPro" id="IPR031314">
    <property type="entry name" value="DNK_dom"/>
</dbReference>
<dbReference type="PANTHER" id="PTHR10513:SF15">
    <property type="entry name" value="NADH DEHYDROGENASE [UBIQUINONE] 1 ALPHA SUBCOMPLEX SUBUNIT 10, MITOCHONDRIAL"/>
    <property type="match status" value="1"/>
</dbReference>
<comment type="cofactor">
    <cofactor evidence="1 13">
        <name>FAD</name>
        <dbReference type="ChEBI" id="CHEBI:57692"/>
    </cofactor>
</comment>
<evidence type="ECO:0000256" key="12">
    <source>
        <dbReference type="ARBA" id="ARBA00023128"/>
    </source>
</evidence>
<dbReference type="PANTHER" id="PTHR10513">
    <property type="entry name" value="DEOXYNUCLEOSIDE KINASE"/>
    <property type="match status" value="1"/>
</dbReference>
<keyword evidence="8 13" id="KW-0679">Respiratory chain</keyword>
<evidence type="ECO:0000256" key="5">
    <source>
        <dbReference type="ARBA" id="ARBA00017279"/>
    </source>
</evidence>
<keyword evidence="16" id="KW-1185">Reference proteome</keyword>
<evidence type="ECO:0000256" key="2">
    <source>
        <dbReference type="ARBA" id="ARBA00003195"/>
    </source>
</evidence>
<dbReference type="EMBL" id="JBDJPC010000004">
    <property type="protein sequence ID" value="KAL1506264.1"/>
    <property type="molecule type" value="Genomic_DNA"/>
</dbReference>
<evidence type="ECO:0000256" key="6">
    <source>
        <dbReference type="ARBA" id="ARBA00022448"/>
    </source>
</evidence>
<keyword evidence="7 13" id="KW-0285">Flavoprotein</keyword>
<dbReference type="AlphaFoldDB" id="A0ABD1F2U0"/>
<comment type="caution">
    <text evidence="15">The sequence shown here is derived from an EMBL/GenBank/DDBJ whole genome shotgun (WGS) entry which is preliminary data.</text>
</comment>
<evidence type="ECO:0000256" key="9">
    <source>
        <dbReference type="ARBA" id="ARBA00022827"/>
    </source>
</evidence>
<keyword evidence="12 13" id="KW-0496">Mitochondrion</keyword>
<feature type="domain" description="Deoxynucleoside kinase" evidence="14">
    <location>
        <begin position="75"/>
        <end position="299"/>
    </location>
</feature>
<comment type="similarity">
    <text evidence="4 13">Belongs to the complex I NDUFA10 subunit family.</text>
</comment>
<proteinExistence type="inferred from homology"/>
<dbReference type="InterPro" id="IPR050566">
    <property type="entry name" value="Deoxyribonucleoside_kinase"/>
</dbReference>
<evidence type="ECO:0000256" key="11">
    <source>
        <dbReference type="ARBA" id="ARBA00022982"/>
    </source>
</evidence>
<comment type="subcellular location">
    <subcellularLocation>
        <location evidence="3 13">Mitochondrion matrix</location>
    </subcellularLocation>
</comment>
<keyword evidence="10" id="KW-0809">Transit peptide</keyword>
<accession>A0ABD1F2U0</accession>
<name>A0ABD1F2U0_HYPHA</name>
<organism evidence="15 16">
    <name type="scientific">Hypothenemus hampei</name>
    <name type="common">Coffee berry borer</name>
    <dbReference type="NCBI Taxonomy" id="57062"/>
    <lineage>
        <taxon>Eukaryota</taxon>
        <taxon>Metazoa</taxon>
        <taxon>Ecdysozoa</taxon>
        <taxon>Arthropoda</taxon>
        <taxon>Hexapoda</taxon>
        <taxon>Insecta</taxon>
        <taxon>Pterygota</taxon>
        <taxon>Neoptera</taxon>
        <taxon>Endopterygota</taxon>
        <taxon>Coleoptera</taxon>
        <taxon>Polyphaga</taxon>
        <taxon>Cucujiformia</taxon>
        <taxon>Curculionidae</taxon>
        <taxon>Scolytinae</taxon>
        <taxon>Hypothenemus</taxon>
    </lineage>
</organism>
<dbReference type="InterPro" id="IPR015828">
    <property type="entry name" value="NDUFA10"/>
</dbReference>